<accession>A0A1C4X0D1</accession>
<dbReference type="Proteomes" id="UP000198228">
    <property type="component" value="Chromosome I"/>
</dbReference>
<evidence type="ECO:0000256" key="1">
    <source>
        <dbReference type="ARBA" id="ARBA00008984"/>
    </source>
</evidence>
<evidence type="ECO:0000313" key="5">
    <source>
        <dbReference type="Proteomes" id="UP000198228"/>
    </source>
</evidence>
<reference evidence="4 5" key="1">
    <citation type="submission" date="2016-06" db="EMBL/GenBank/DDBJ databases">
        <authorList>
            <person name="Kjaerup R.B."/>
            <person name="Dalgaard T.S."/>
            <person name="Juul-Madsen H.R."/>
        </authorList>
    </citation>
    <scope>NUCLEOTIDE SEQUENCE [LARGE SCALE GENOMIC DNA]</scope>
    <source>
        <strain evidence="4 5">DSM 43821</strain>
    </source>
</reference>
<gene>
    <name evidence="4" type="ORF">GA0074696_2246</name>
    <name evidence="3" type="ORF">HDA35_000192</name>
</gene>
<keyword evidence="3" id="KW-0808">Transferase</keyword>
<protein>
    <submittedName>
        <fullName evidence="4">tRNA 2-thiouridine synthesizing protein A</fullName>
        <ecNumber evidence="3">2.8.1.-</ecNumber>
    </submittedName>
</protein>
<dbReference type="EMBL" id="LT607410">
    <property type="protein sequence ID" value="SCF01906.1"/>
    <property type="molecule type" value="Genomic_DNA"/>
</dbReference>
<dbReference type="SUPFAM" id="SSF64307">
    <property type="entry name" value="SirA-like"/>
    <property type="match status" value="1"/>
</dbReference>
<dbReference type="CDD" id="cd00291">
    <property type="entry name" value="SirA_YedF_YeeD"/>
    <property type="match status" value="1"/>
</dbReference>
<dbReference type="InterPro" id="IPR001455">
    <property type="entry name" value="TusA-like"/>
</dbReference>
<organism evidence="4 5">
    <name type="scientific">Micromonospora purpureochromogenes</name>
    <dbReference type="NCBI Taxonomy" id="47872"/>
    <lineage>
        <taxon>Bacteria</taxon>
        <taxon>Bacillati</taxon>
        <taxon>Actinomycetota</taxon>
        <taxon>Actinomycetes</taxon>
        <taxon>Micromonosporales</taxon>
        <taxon>Micromonosporaceae</taxon>
        <taxon>Micromonospora</taxon>
    </lineage>
</organism>
<dbReference type="PANTHER" id="PTHR33279:SF6">
    <property type="entry name" value="SULFUR CARRIER PROTEIN YEDF-RELATED"/>
    <property type="match status" value="1"/>
</dbReference>
<dbReference type="RefSeq" id="WP_088961034.1">
    <property type="nucleotide sequence ID" value="NZ_JACCCQ010000001.1"/>
</dbReference>
<dbReference type="EC" id="2.8.1.-" evidence="3"/>
<evidence type="ECO:0000313" key="3">
    <source>
        <dbReference type="EMBL" id="NYF54361.1"/>
    </source>
</evidence>
<evidence type="ECO:0000313" key="6">
    <source>
        <dbReference type="Proteomes" id="UP000631553"/>
    </source>
</evidence>
<dbReference type="Pfam" id="PF01206">
    <property type="entry name" value="TusA"/>
    <property type="match status" value="1"/>
</dbReference>
<dbReference type="InterPro" id="IPR036868">
    <property type="entry name" value="TusA-like_sf"/>
</dbReference>
<dbReference type="GO" id="GO:0016740">
    <property type="term" value="F:transferase activity"/>
    <property type="evidence" value="ECO:0007669"/>
    <property type="project" value="UniProtKB-KW"/>
</dbReference>
<evidence type="ECO:0000313" key="4">
    <source>
        <dbReference type="EMBL" id="SCF01906.1"/>
    </source>
</evidence>
<name>A0A1C4X0D1_9ACTN</name>
<feature type="domain" description="UPF0033" evidence="2">
    <location>
        <begin position="8"/>
        <end position="32"/>
    </location>
</feature>
<evidence type="ECO:0000259" key="2">
    <source>
        <dbReference type="PROSITE" id="PS01148"/>
    </source>
</evidence>
<dbReference type="Proteomes" id="UP000631553">
    <property type="component" value="Unassembled WGS sequence"/>
</dbReference>
<proteinExistence type="inferred from homology"/>
<dbReference type="AlphaFoldDB" id="A0A1C4X0D1"/>
<keyword evidence="6" id="KW-1185">Reference proteome</keyword>
<dbReference type="Gene3D" id="3.30.110.40">
    <property type="entry name" value="TusA-like domain"/>
    <property type="match status" value="1"/>
</dbReference>
<sequence>MTDPTEVLDCRGQRCPLPVIALARRLPELPVGAVLRVLADDPAAAVDIPAWCRMRAQDFVAAHPDTTAYDVRRTH</sequence>
<dbReference type="PROSITE" id="PS01148">
    <property type="entry name" value="UPF0033"/>
    <property type="match status" value="1"/>
</dbReference>
<dbReference type="PANTHER" id="PTHR33279">
    <property type="entry name" value="SULFUR CARRIER PROTEIN YEDF-RELATED"/>
    <property type="match status" value="1"/>
</dbReference>
<dbReference type="EMBL" id="JACCCQ010000001">
    <property type="protein sequence ID" value="NYF54361.1"/>
    <property type="molecule type" value="Genomic_DNA"/>
</dbReference>
<reference evidence="3 6" key="2">
    <citation type="submission" date="2020-07" db="EMBL/GenBank/DDBJ databases">
        <title>Sequencing the genomes of 1000 actinobacteria strains.</title>
        <authorList>
            <person name="Klenk H.-P."/>
        </authorList>
    </citation>
    <scope>NUCLEOTIDE SEQUENCE [LARGE SCALE GENOMIC DNA]</scope>
    <source>
        <strain evidence="3 6">DSM 43814</strain>
    </source>
</reference>
<comment type="similarity">
    <text evidence="1">Belongs to the sulfur carrier protein TusA family.</text>
</comment>